<dbReference type="EMBL" id="CAXKWB010036448">
    <property type="protein sequence ID" value="CAL4148224.1"/>
    <property type="molecule type" value="Genomic_DNA"/>
</dbReference>
<organism evidence="1 2">
    <name type="scientific">Meganyctiphanes norvegica</name>
    <name type="common">Northern krill</name>
    <name type="synonym">Thysanopoda norvegica</name>
    <dbReference type="NCBI Taxonomy" id="48144"/>
    <lineage>
        <taxon>Eukaryota</taxon>
        <taxon>Metazoa</taxon>
        <taxon>Ecdysozoa</taxon>
        <taxon>Arthropoda</taxon>
        <taxon>Crustacea</taxon>
        <taxon>Multicrustacea</taxon>
        <taxon>Malacostraca</taxon>
        <taxon>Eumalacostraca</taxon>
        <taxon>Eucarida</taxon>
        <taxon>Euphausiacea</taxon>
        <taxon>Euphausiidae</taxon>
        <taxon>Meganyctiphanes</taxon>
    </lineage>
</organism>
<evidence type="ECO:0000313" key="2">
    <source>
        <dbReference type="Proteomes" id="UP001497623"/>
    </source>
</evidence>
<keyword evidence="2" id="KW-1185">Reference proteome</keyword>
<name>A0AAV2RYQ7_MEGNR</name>
<comment type="caution">
    <text evidence="1">The sequence shown here is derived from an EMBL/GenBank/DDBJ whole genome shotgun (WGS) entry which is preliminary data.</text>
</comment>
<proteinExistence type="predicted"/>
<protein>
    <submittedName>
        <fullName evidence="1">Uncharacterized protein</fullName>
    </submittedName>
</protein>
<evidence type="ECO:0000313" key="1">
    <source>
        <dbReference type="EMBL" id="CAL4148224.1"/>
    </source>
</evidence>
<sequence length="106" mass="12301">MSQVYLRDLTVPNDYDGKTTKRSINDLRTILAEILPILPINIVEKRLGFLVTFSADTDINHCFKPETIFKLHEKQITTHLSYASQVYREKLILKTPNIIFTKPTPR</sequence>
<dbReference type="Proteomes" id="UP001497623">
    <property type="component" value="Unassembled WGS sequence"/>
</dbReference>
<gene>
    <name evidence="1" type="ORF">MNOR_LOCUS30203</name>
</gene>
<reference evidence="1 2" key="1">
    <citation type="submission" date="2024-05" db="EMBL/GenBank/DDBJ databases">
        <authorList>
            <person name="Wallberg A."/>
        </authorList>
    </citation>
    <scope>NUCLEOTIDE SEQUENCE [LARGE SCALE GENOMIC DNA]</scope>
</reference>
<dbReference type="AlphaFoldDB" id="A0AAV2RYQ7"/>
<accession>A0AAV2RYQ7</accession>